<dbReference type="SUPFAM" id="SSF48403">
    <property type="entry name" value="Ankyrin repeat"/>
    <property type="match status" value="1"/>
</dbReference>
<dbReference type="SMART" id="SM00248">
    <property type="entry name" value="ANK"/>
    <property type="match status" value="7"/>
</dbReference>
<feature type="repeat" description="ANK" evidence="1">
    <location>
        <begin position="6"/>
        <end position="35"/>
    </location>
</feature>
<protein>
    <submittedName>
        <fullName evidence="3">Uncharacterized protein</fullName>
    </submittedName>
</protein>
<dbReference type="PANTHER" id="PTHR46224">
    <property type="entry name" value="ANKYRIN REPEAT FAMILY PROTEIN"/>
    <property type="match status" value="1"/>
</dbReference>
<evidence type="ECO:0000256" key="2">
    <source>
        <dbReference type="SAM" id="MobiDB-lite"/>
    </source>
</evidence>
<evidence type="ECO:0000256" key="1">
    <source>
        <dbReference type="PROSITE-ProRule" id="PRU00023"/>
    </source>
</evidence>
<dbReference type="Pfam" id="PF08477">
    <property type="entry name" value="Roc"/>
    <property type="match status" value="1"/>
</dbReference>
<feature type="region of interest" description="Disordered" evidence="2">
    <location>
        <begin position="93"/>
        <end position="112"/>
    </location>
</feature>
<dbReference type="Gene3D" id="3.40.50.300">
    <property type="entry name" value="P-loop containing nucleotide triphosphate hydrolases"/>
    <property type="match status" value="1"/>
</dbReference>
<feature type="region of interest" description="Disordered" evidence="2">
    <location>
        <begin position="781"/>
        <end position="806"/>
    </location>
</feature>
<evidence type="ECO:0000313" key="4">
    <source>
        <dbReference type="Proteomes" id="UP000075714"/>
    </source>
</evidence>
<dbReference type="PANTHER" id="PTHR46224:SF64">
    <property type="entry name" value="IQ MOTIF AND ANKYRIN REPEAT DOMAIN-CONTAINING PROTEIN 1"/>
    <property type="match status" value="1"/>
</dbReference>
<reference evidence="4" key="1">
    <citation type="journal article" date="2016" name="Nat. Commun.">
        <title>The Gonium pectorale genome demonstrates co-option of cell cycle regulation during the evolution of multicellularity.</title>
        <authorList>
            <person name="Hanschen E.R."/>
            <person name="Marriage T.N."/>
            <person name="Ferris P.J."/>
            <person name="Hamaji T."/>
            <person name="Toyoda A."/>
            <person name="Fujiyama A."/>
            <person name="Neme R."/>
            <person name="Noguchi H."/>
            <person name="Minakuchi Y."/>
            <person name="Suzuki M."/>
            <person name="Kawai-Toyooka H."/>
            <person name="Smith D.R."/>
            <person name="Sparks H."/>
            <person name="Anderson J."/>
            <person name="Bakaric R."/>
            <person name="Luria V."/>
            <person name="Karger A."/>
            <person name="Kirschner M.W."/>
            <person name="Durand P.M."/>
            <person name="Michod R.E."/>
            <person name="Nozaki H."/>
            <person name="Olson B.J."/>
        </authorList>
    </citation>
    <scope>NUCLEOTIDE SEQUENCE [LARGE SCALE GENOMIC DNA]</scope>
    <source>
        <strain evidence="4">NIES-2863</strain>
    </source>
</reference>
<dbReference type="InterPro" id="IPR036770">
    <property type="entry name" value="Ankyrin_rpt-contain_sf"/>
</dbReference>
<dbReference type="Pfam" id="PF00023">
    <property type="entry name" value="Ank"/>
    <property type="match status" value="1"/>
</dbReference>
<dbReference type="InterPro" id="IPR002110">
    <property type="entry name" value="Ankyrin_rpt"/>
</dbReference>
<accession>A0A150G4S1</accession>
<keyword evidence="4" id="KW-1185">Reference proteome</keyword>
<sequence>MQGCWTPLHLACLDGDLARVDQLLQGGVAVDSAGKGGWTPLHLALCGGSCEVVERLLAAGASASQATHGHTPLHCACFGGHVDVAELLISRGGSVKHPDKDGDSPLHSASHNGQTGVVEALLQARAPLDARNHDGLTPLHGACQGGHRDVVEALLRAGADHEAKTRDGKTPLDLARAEGFRGLADRLLQHAADMATSDGKTPLDLARAEGFRGLADRLLQHAADMATSVAPRSKVVLVGPGAAGKTALAHRLVHDEYKADTQATDNLQVHEWALKAVDQQQPTTPSIWDLGGQGRFWSTHAIFMSPEAVYIIVYNTKDSGQAASVDAYLRQVQTLAPGALNMVVGAWADKDEQDGVRSLRERMKQENKPRLVSVDVIRNMGAGVTQEADLHRFLSKLSDFGELIQFQHVPGLEDKVVIDPEWLADVLGDLVTSDKDKQQRLQLLEGPVSSMPAGHVSKRRVLQAMEVRCPGHANELVRILEAYGLLYLGDGERAIIPPTLPTLTDAIEKFSWEEYRAGVLRVVACGPDPELLGLLVSSQLALLREQFPGVKCIECGKHSDMSVHILDEHAVDWFQVERAGGESEGTIKLRRSLGAMERVVERIKHIPDRTALVVELRQSLVRRAVALHKLVGPSGGEHIPLAVLLPEQNGADRHNFELDLDSTTSGLPGSVRLHALCEYPGGLHLTDHPGYEVKEGSDWLRKHGRGLRPLLRALQLAGVSGPVGTLGAGNPEEEAVDGGHAHHGGNEVKKGSDWRWKLGRWLRPLRRRILLAGVSSTGSLQEEAVDGGREMQHTNSRHRSGVTDEGQPMQQLDSMLTCLDRLVEQQQAQLRAAAGSTTAGAKGGMLAQAADLYSACQEACLSVAGIVQTGNAVKGSMPRLKRVATRTAGTMWLCACHAKEELERTPLMRSL</sequence>
<dbReference type="Pfam" id="PF12796">
    <property type="entry name" value="Ank_2"/>
    <property type="match status" value="2"/>
</dbReference>
<dbReference type="SUPFAM" id="SSF52540">
    <property type="entry name" value="P-loop containing nucleoside triphosphate hydrolases"/>
    <property type="match status" value="1"/>
</dbReference>
<dbReference type="Gene3D" id="1.25.40.20">
    <property type="entry name" value="Ankyrin repeat-containing domain"/>
    <property type="match status" value="2"/>
</dbReference>
<evidence type="ECO:0000313" key="3">
    <source>
        <dbReference type="EMBL" id="KXZ44525.1"/>
    </source>
</evidence>
<keyword evidence="1" id="KW-0040">ANK repeat</keyword>
<dbReference type="PROSITE" id="PS50088">
    <property type="entry name" value="ANK_REPEAT"/>
    <property type="match status" value="6"/>
</dbReference>
<dbReference type="InterPro" id="IPR027417">
    <property type="entry name" value="P-loop_NTPase"/>
</dbReference>
<dbReference type="Proteomes" id="UP000075714">
    <property type="component" value="Unassembled WGS sequence"/>
</dbReference>
<dbReference type="OrthoDB" id="548600at2759"/>
<feature type="repeat" description="ANK" evidence="1">
    <location>
        <begin position="101"/>
        <end position="133"/>
    </location>
</feature>
<feature type="repeat" description="ANK" evidence="1">
    <location>
        <begin position="36"/>
        <end position="68"/>
    </location>
</feature>
<feature type="repeat" description="ANK" evidence="1">
    <location>
        <begin position="167"/>
        <end position="199"/>
    </location>
</feature>
<organism evidence="3 4">
    <name type="scientific">Gonium pectorale</name>
    <name type="common">Green alga</name>
    <dbReference type="NCBI Taxonomy" id="33097"/>
    <lineage>
        <taxon>Eukaryota</taxon>
        <taxon>Viridiplantae</taxon>
        <taxon>Chlorophyta</taxon>
        <taxon>core chlorophytes</taxon>
        <taxon>Chlorophyceae</taxon>
        <taxon>CS clade</taxon>
        <taxon>Chlamydomonadales</taxon>
        <taxon>Volvocaceae</taxon>
        <taxon>Gonium</taxon>
    </lineage>
</organism>
<dbReference type="PROSITE" id="PS50297">
    <property type="entry name" value="ANK_REP_REGION"/>
    <property type="match status" value="5"/>
</dbReference>
<dbReference type="AlphaFoldDB" id="A0A150G4S1"/>
<dbReference type="STRING" id="33097.A0A150G4S1"/>
<feature type="repeat" description="ANK" evidence="1">
    <location>
        <begin position="68"/>
        <end position="100"/>
    </location>
</feature>
<dbReference type="PRINTS" id="PR01415">
    <property type="entry name" value="ANKYRIN"/>
</dbReference>
<gene>
    <name evidence="3" type="ORF">GPECTOR_66g253</name>
</gene>
<comment type="caution">
    <text evidence="3">The sequence shown here is derived from an EMBL/GenBank/DDBJ whole genome shotgun (WGS) entry which is preliminary data.</text>
</comment>
<dbReference type="EMBL" id="LSYV01000067">
    <property type="protein sequence ID" value="KXZ44525.1"/>
    <property type="molecule type" value="Genomic_DNA"/>
</dbReference>
<feature type="repeat" description="ANK" evidence="1">
    <location>
        <begin position="134"/>
        <end position="166"/>
    </location>
</feature>
<name>A0A150G4S1_GONPE</name>
<proteinExistence type="predicted"/>
<dbReference type="InterPro" id="IPR051616">
    <property type="entry name" value="Cul2-RING_E3_ligase_SR"/>
</dbReference>